<evidence type="ECO:0000313" key="2">
    <source>
        <dbReference type="Proteomes" id="UP000248917"/>
    </source>
</evidence>
<dbReference type="RefSeq" id="WP_111394401.1">
    <property type="nucleotide sequence ID" value="NZ_QKTX01000015.1"/>
</dbReference>
<gene>
    <name evidence="1" type="ORF">CLV31_11598</name>
</gene>
<dbReference type="AlphaFoldDB" id="A0A326RU56"/>
<reference evidence="1 2" key="1">
    <citation type="submission" date="2018-06" db="EMBL/GenBank/DDBJ databases">
        <title>Genomic Encyclopedia of Archaeal and Bacterial Type Strains, Phase II (KMG-II): from individual species to whole genera.</title>
        <authorList>
            <person name="Goeker M."/>
        </authorList>
    </citation>
    <scope>NUCLEOTIDE SEQUENCE [LARGE SCALE GENOMIC DNA]</scope>
    <source>
        <strain evidence="1 2">T4</strain>
    </source>
</reference>
<name>A0A326RU56_9BACT</name>
<organism evidence="1 2">
    <name type="scientific">Algoriphagus aquaeductus</name>
    <dbReference type="NCBI Taxonomy" id="475299"/>
    <lineage>
        <taxon>Bacteria</taxon>
        <taxon>Pseudomonadati</taxon>
        <taxon>Bacteroidota</taxon>
        <taxon>Cytophagia</taxon>
        <taxon>Cytophagales</taxon>
        <taxon>Cyclobacteriaceae</taxon>
        <taxon>Algoriphagus</taxon>
    </lineage>
</organism>
<sequence length="331" mass="38800">MEIEIPVWTTHHNQFLYSFSTYAEKMKIKLYIRLNTDIHLNGAILYYNQKVIFFDYSDDRSLIDSPLAYDAYFKRSLDPIDSKKFGNIFPLNFHINIAGNPFRLMSQMDPAIFFKKGSLVEFLRASDTFGWFANEYHGSIHINRFKRKNDSGGRVIFMTRLWDPARNDDPAEKERRRIQNEFRTNACRIIKKHFPDSVVGLFPDEFAIRTSNDVLLDIRATKKKDYLKILSECDIGVADDGLKDTPGWKIGEYALCGKAIVSTPITIHMEDFREDVNFLSTNHRENYSIIPDLISVLKKNNFYKEIQQNNRDWSSRFLDPFCYVEHILSNI</sequence>
<accession>A0A326RU56</accession>
<dbReference type="OrthoDB" id="6336595at2"/>
<comment type="caution">
    <text evidence="1">The sequence shown here is derived from an EMBL/GenBank/DDBJ whole genome shotgun (WGS) entry which is preliminary data.</text>
</comment>
<dbReference type="Proteomes" id="UP000248917">
    <property type="component" value="Unassembled WGS sequence"/>
</dbReference>
<proteinExistence type="predicted"/>
<keyword evidence="2" id="KW-1185">Reference proteome</keyword>
<dbReference type="EMBL" id="QKTX01000015">
    <property type="protein sequence ID" value="PZV79138.1"/>
    <property type="molecule type" value="Genomic_DNA"/>
</dbReference>
<protein>
    <recommendedName>
        <fullName evidence="3">Glycosyl transferase family 1</fullName>
    </recommendedName>
</protein>
<evidence type="ECO:0008006" key="3">
    <source>
        <dbReference type="Google" id="ProtNLM"/>
    </source>
</evidence>
<evidence type="ECO:0000313" key="1">
    <source>
        <dbReference type="EMBL" id="PZV79138.1"/>
    </source>
</evidence>